<organism evidence="2 3">
    <name type="scientific">Amycolatopsis pithecellobii</name>
    <dbReference type="NCBI Taxonomy" id="664692"/>
    <lineage>
        <taxon>Bacteria</taxon>
        <taxon>Bacillati</taxon>
        <taxon>Actinomycetota</taxon>
        <taxon>Actinomycetes</taxon>
        <taxon>Pseudonocardiales</taxon>
        <taxon>Pseudonocardiaceae</taxon>
        <taxon>Amycolatopsis</taxon>
    </lineage>
</organism>
<dbReference type="InterPro" id="IPR013022">
    <property type="entry name" value="Xyl_isomerase-like_TIM-brl"/>
</dbReference>
<reference evidence="2 3" key="1">
    <citation type="submission" date="2019-11" db="EMBL/GenBank/DDBJ databases">
        <title>Draft genome of Amycolatopsis RM579.</title>
        <authorList>
            <person name="Duangmal K."/>
            <person name="Mingma R."/>
        </authorList>
    </citation>
    <scope>NUCLEOTIDE SEQUENCE [LARGE SCALE GENOMIC DNA]</scope>
    <source>
        <strain evidence="2 3">RM579</strain>
    </source>
</reference>
<dbReference type="AlphaFoldDB" id="A0A6N7YW88"/>
<dbReference type="Gene3D" id="3.20.20.150">
    <property type="entry name" value="Divalent-metal-dependent TIM barrel enzymes"/>
    <property type="match status" value="1"/>
</dbReference>
<protein>
    <submittedName>
        <fullName evidence="2">TIM barrel protein</fullName>
    </submittedName>
</protein>
<dbReference type="EMBL" id="WMBA01000001">
    <property type="protein sequence ID" value="MTD52599.1"/>
    <property type="molecule type" value="Genomic_DNA"/>
</dbReference>
<dbReference type="PANTHER" id="PTHR12110:SF53">
    <property type="entry name" value="BLR5974 PROTEIN"/>
    <property type="match status" value="1"/>
</dbReference>
<accession>A0A6N7YW88</accession>
<evidence type="ECO:0000313" key="3">
    <source>
        <dbReference type="Proteomes" id="UP000440096"/>
    </source>
</evidence>
<sequence>MRYGYATVGLPTLDPGEAIAEAAEAGYAGLEWKVGEAPHAMGSSAETFLVGNRTTLSLDPADGRRVARLSAAAGLSVIGLSPYVRTGDLSTLDKVLAVAEASGAPQIRLQGPRFEPGGPDYHELSARFHDFFTDAAEHASRSGVRLVLEIHQHTLFPSASLAQRLVSHFDPARVGVIYDVGNMVFEGYEDHRIGSALLGPYLHHVHLKNALFRPGNGGDPVRVHRPMWSPLDDGVVDVPGVLRYLDEIGYDGWVSLEDLSTERDPAETLRHNARVLAACGAPGWSVPVAG</sequence>
<dbReference type="PANTHER" id="PTHR12110">
    <property type="entry name" value="HYDROXYPYRUVATE ISOMERASE"/>
    <property type="match status" value="1"/>
</dbReference>
<dbReference type="Pfam" id="PF01261">
    <property type="entry name" value="AP_endonuc_2"/>
    <property type="match status" value="1"/>
</dbReference>
<dbReference type="InterPro" id="IPR036237">
    <property type="entry name" value="Xyl_isomerase-like_sf"/>
</dbReference>
<dbReference type="InterPro" id="IPR050312">
    <property type="entry name" value="IolE/XylAMocC-like"/>
</dbReference>
<dbReference type="SUPFAM" id="SSF51658">
    <property type="entry name" value="Xylose isomerase-like"/>
    <property type="match status" value="1"/>
</dbReference>
<dbReference type="RefSeq" id="WP_154754846.1">
    <property type="nucleotide sequence ID" value="NZ_WMBA01000001.1"/>
</dbReference>
<name>A0A6N7YW88_9PSEU</name>
<dbReference type="Proteomes" id="UP000440096">
    <property type="component" value="Unassembled WGS sequence"/>
</dbReference>
<keyword evidence="3" id="KW-1185">Reference proteome</keyword>
<comment type="caution">
    <text evidence="2">The sequence shown here is derived from an EMBL/GenBank/DDBJ whole genome shotgun (WGS) entry which is preliminary data.</text>
</comment>
<proteinExistence type="predicted"/>
<evidence type="ECO:0000313" key="2">
    <source>
        <dbReference type="EMBL" id="MTD52599.1"/>
    </source>
</evidence>
<feature type="domain" description="Xylose isomerase-like TIM barrel" evidence="1">
    <location>
        <begin position="19"/>
        <end position="278"/>
    </location>
</feature>
<evidence type="ECO:0000259" key="1">
    <source>
        <dbReference type="Pfam" id="PF01261"/>
    </source>
</evidence>
<gene>
    <name evidence="2" type="ORF">GKO32_01170</name>
</gene>
<dbReference type="OrthoDB" id="104997at2"/>